<dbReference type="InterPro" id="IPR016187">
    <property type="entry name" value="CTDL_fold"/>
</dbReference>
<dbReference type="Gene3D" id="3.10.100.10">
    <property type="entry name" value="Mannose-Binding Protein A, subunit A"/>
    <property type="match status" value="1"/>
</dbReference>
<dbReference type="Pfam" id="PF00059">
    <property type="entry name" value="Lectin_C"/>
    <property type="match status" value="1"/>
</dbReference>
<dbReference type="SMART" id="SM00034">
    <property type="entry name" value="CLECT"/>
    <property type="match status" value="1"/>
</dbReference>
<proteinExistence type="predicted"/>
<gene>
    <name evidence="3" type="ORF">FF38_03721</name>
</gene>
<feature type="domain" description="C-type lectin" evidence="2">
    <location>
        <begin position="48"/>
        <end position="169"/>
    </location>
</feature>
<feature type="signal peptide" evidence="1">
    <location>
        <begin position="1"/>
        <end position="20"/>
    </location>
</feature>
<keyword evidence="4" id="KW-1185">Reference proteome</keyword>
<feature type="chain" id="PRO_5005535307" description="C-type lectin domain-containing protein" evidence="1">
    <location>
        <begin position="21"/>
        <end position="180"/>
    </location>
</feature>
<dbReference type="PROSITE" id="PS50041">
    <property type="entry name" value="C_TYPE_LECTIN_2"/>
    <property type="match status" value="1"/>
</dbReference>
<dbReference type="PANTHER" id="PTHR22803">
    <property type="entry name" value="MANNOSE, PHOSPHOLIPASE, LECTIN RECEPTOR RELATED"/>
    <property type="match status" value="1"/>
</dbReference>
<evidence type="ECO:0000256" key="1">
    <source>
        <dbReference type="SAM" id="SignalP"/>
    </source>
</evidence>
<dbReference type="InterPro" id="IPR016186">
    <property type="entry name" value="C-type_lectin-like/link_sf"/>
</dbReference>
<organism evidence="3 4">
    <name type="scientific">Lucilia cuprina</name>
    <name type="common">Green bottle fly</name>
    <name type="synonym">Australian sheep blowfly</name>
    <dbReference type="NCBI Taxonomy" id="7375"/>
    <lineage>
        <taxon>Eukaryota</taxon>
        <taxon>Metazoa</taxon>
        <taxon>Ecdysozoa</taxon>
        <taxon>Arthropoda</taxon>
        <taxon>Hexapoda</taxon>
        <taxon>Insecta</taxon>
        <taxon>Pterygota</taxon>
        <taxon>Neoptera</taxon>
        <taxon>Endopterygota</taxon>
        <taxon>Diptera</taxon>
        <taxon>Brachycera</taxon>
        <taxon>Muscomorpha</taxon>
        <taxon>Oestroidea</taxon>
        <taxon>Calliphoridae</taxon>
        <taxon>Luciliinae</taxon>
        <taxon>Lucilia</taxon>
    </lineage>
</organism>
<dbReference type="OMA" id="CHDDASS"/>
<protein>
    <recommendedName>
        <fullName evidence="2">C-type lectin domain-containing protein</fullName>
    </recommendedName>
</protein>
<accession>A0A0L0BXS1</accession>
<dbReference type="InterPro" id="IPR050111">
    <property type="entry name" value="C-type_lectin/snaclec_domain"/>
</dbReference>
<dbReference type="AlphaFoldDB" id="A0A0L0BXS1"/>
<name>A0A0L0BXS1_LUCCU</name>
<keyword evidence="1" id="KW-0732">Signal</keyword>
<dbReference type="CDD" id="cd00037">
    <property type="entry name" value="CLECT"/>
    <property type="match status" value="1"/>
</dbReference>
<evidence type="ECO:0000259" key="2">
    <source>
        <dbReference type="PROSITE" id="PS50041"/>
    </source>
</evidence>
<reference evidence="3 4" key="1">
    <citation type="journal article" date="2015" name="Nat. Commun.">
        <title>Lucilia cuprina genome unlocks parasitic fly biology to underpin future interventions.</title>
        <authorList>
            <person name="Anstead C.A."/>
            <person name="Korhonen P.K."/>
            <person name="Young N.D."/>
            <person name="Hall R.S."/>
            <person name="Jex A.R."/>
            <person name="Murali S.C."/>
            <person name="Hughes D.S."/>
            <person name="Lee S.F."/>
            <person name="Perry T."/>
            <person name="Stroehlein A.J."/>
            <person name="Ansell B.R."/>
            <person name="Breugelmans B."/>
            <person name="Hofmann A."/>
            <person name="Qu J."/>
            <person name="Dugan S."/>
            <person name="Lee S.L."/>
            <person name="Chao H."/>
            <person name="Dinh H."/>
            <person name="Han Y."/>
            <person name="Doddapaneni H.V."/>
            <person name="Worley K.C."/>
            <person name="Muzny D.M."/>
            <person name="Ioannidis P."/>
            <person name="Waterhouse R.M."/>
            <person name="Zdobnov E.M."/>
            <person name="James P.J."/>
            <person name="Bagnall N.H."/>
            <person name="Kotze A.C."/>
            <person name="Gibbs R.A."/>
            <person name="Richards S."/>
            <person name="Batterham P."/>
            <person name="Gasser R.B."/>
        </authorList>
    </citation>
    <scope>NUCLEOTIDE SEQUENCE [LARGE SCALE GENOMIC DNA]</scope>
    <source>
        <strain evidence="3 4">LS</strain>
        <tissue evidence="3">Full body</tissue>
    </source>
</reference>
<dbReference type="SUPFAM" id="SSF56436">
    <property type="entry name" value="C-type lectin-like"/>
    <property type="match status" value="1"/>
</dbReference>
<dbReference type="EMBL" id="JRES01001169">
    <property type="protein sequence ID" value="KNC24822.1"/>
    <property type="molecule type" value="Genomic_DNA"/>
</dbReference>
<dbReference type="InterPro" id="IPR001304">
    <property type="entry name" value="C-type_lectin-like"/>
</dbReference>
<sequence length="180" mass="21030">MIKIILKLFIILFIFKITKTEQDLTNQITASISEAFLGEPLDKSFKKVGNKAYHFGQSKVSWYKGTLICRSLGGYLASIDSQQEIRDLSNYLTSTYGTDRTWWLSGSDQDSEDDFFWYSTGRRLGYADWAPNQPDNKNGDENCIYLEYRRPNFQMYDGKCDRKMYYICENKSKTIVLNVY</sequence>
<dbReference type="OrthoDB" id="6340082at2759"/>
<dbReference type="Proteomes" id="UP000037069">
    <property type="component" value="Unassembled WGS sequence"/>
</dbReference>
<evidence type="ECO:0000313" key="4">
    <source>
        <dbReference type="Proteomes" id="UP000037069"/>
    </source>
</evidence>
<evidence type="ECO:0000313" key="3">
    <source>
        <dbReference type="EMBL" id="KNC24822.1"/>
    </source>
</evidence>
<comment type="caution">
    <text evidence="3">The sequence shown here is derived from an EMBL/GenBank/DDBJ whole genome shotgun (WGS) entry which is preliminary data.</text>
</comment>